<protein>
    <submittedName>
        <fullName evidence="1">(spotted green pufferfish) hypothetical protein</fullName>
    </submittedName>
</protein>
<proteinExistence type="predicted"/>
<reference evidence="1" key="2">
    <citation type="submission" date="2004-02" db="EMBL/GenBank/DDBJ databases">
        <authorList>
            <consortium name="Genoscope"/>
            <consortium name="Whitehead Institute Centre for Genome Research"/>
        </authorList>
    </citation>
    <scope>NUCLEOTIDE SEQUENCE</scope>
</reference>
<comment type="caution">
    <text evidence="1">The sequence shown here is derived from an EMBL/GenBank/DDBJ whole genome shotgun (WGS) entry which is preliminary data.</text>
</comment>
<dbReference type="AlphaFoldDB" id="Q4RW20"/>
<gene>
    <name evidence="1" type="ORF">GSTENG00028075001</name>
</gene>
<dbReference type="KEGG" id="tng:GSTEN00028075G001"/>
<dbReference type="EMBL" id="CAAE01014991">
    <property type="protein sequence ID" value="CAG07412.1"/>
    <property type="molecule type" value="Genomic_DNA"/>
</dbReference>
<accession>Q4RW20</accession>
<evidence type="ECO:0000313" key="1">
    <source>
        <dbReference type="EMBL" id="CAG07412.1"/>
    </source>
</evidence>
<sequence length="100" mass="10317">MLLAQDGAGSGSHLAPKHGRQEKCLLYGLWLPDAADQNNGSGCGGKDGKVVRPAVHTCTCGRMDHGCGRSADDEAMEMLGGHGHCDAVALELPSAEKVSC</sequence>
<organism evidence="1">
    <name type="scientific">Tetraodon nigroviridis</name>
    <name type="common">Spotted green pufferfish</name>
    <name type="synonym">Chelonodon nigroviridis</name>
    <dbReference type="NCBI Taxonomy" id="99883"/>
    <lineage>
        <taxon>Eukaryota</taxon>
        <taxon>Metazoa</taxon>
        <taxon>Chordata</taxon>
        <taxon>Craniata</taxon>
        <taxon>Vertebrata</taxon>
        <taxon>Euteleostomi</taxon>
        <taxon>Actinopterygii</taxon>
        <taxon>Neopterygii</taxon>
        <taxon>Teleostei</taxon>
        <taxon>Neoteleostei</taxon>
        <taxon>Acanthomorphata</taxon>
        <taxon>Eupercaria</taxon>
        <taxon>Tetraodontiformes</taxon>
        <taxon>Tetradontoidea</taxon>
        <taxon>Tetraodontidae</taxon>
        <taxon>Tetraodon</taxon>
    </lineage>
</organism>
<reference evidence="1" key="1">
    <citation type="journal article" date="2004" name="Nature">
        <title>Genome duplication in the teleost fish Tetraodon nigroviridis reveals the early vertebrate proto-karyotype.</title>
        <authorList>
            <person name="Jaillon O."/>
            <person name="Aury J.-M."/>
            <person name="Brunet F."/>
            <person name="Petit J.-L."/>
            <person name="Stange-Thomann N."/>
            <person name="Mauceli E."/>
            <person name="Bouneau L."/>
            <person name="Fischer C."/>
            <person name="Ozouf-Costaz C."/>
            <person name="Bernot A."/>
            <person name="Nicaud S."/>
            <person name="Jaffe D."/>
            <person name="Fisher S."/>
            <person name="Lutfalla G."/>
            <person name="Dossat C."/>
            <person name="Segurens B."/>
            <person name="Dasilva C."/>
            <person name="Salanoubat M."/>
            <person name="Levy M."/>
            <person name="Boudet N."/>
            <person name="Castellano S."/>
            <person name="Anthouard V."/>
            <person name="Jubin C."/>
            <person name="Castelli V."/>
            <person name="Katinka M."/>
            <person name="Vacherie B."/>
            <person name="Biemont C."/>
            <person name="Skalli Z."/>
            <person name="Cattolico L."/>
            <person name="Poulain J."/>
            <person name="De Berardinis V."/>
            <person name="Cruaud C."/>
            <person name="Duprat S."/>
            <person name="Brottier P."/>
            <person name="Coutanceau J.-P."/>
            <person name="Gouzy J."/>
            <person name="Parra G."/>
            <person name="Lardier G."/>
            <person name="Chapple C."/>
            <person name="McKernan K.J."/>
            <person name="McEwan P."/>
            <person name="Bosak S."/>
            <person name="Kellis M."/>
            <person name="Volff J.-N."/>
            <person name="Guigo R."/>
            <person name="Zody M.C."/>
            <person name="Mesirov J."/>
            <person name="Lindblad-Toh K."/>
            <person name="Birren B."/>
            <person name="Nusbaum C."/>
            <person name="Kahn D."/>
            <person name="Robinson-Rechavi M."/>
            <person name="Laudet V."/>
            <person name="Schachter V."/>
            <person name="Quetier F."/>
            <person name="Saurin W."/>
            <person name="Scarpelli C."/>
            <person name="Wincker P."/>
            <person name="Lander E.S."/>
            <person name="Weissenbach J."/>
            <person name="Roest Crollius H."/>
        </authorList>
    </citation>
    <scope>NUCLEOTIDE SEQUENCE [LARGE SCALE GENOMIC DNA]</scope>
</reference>
<name>Q4RW20_TETNG</name>